<reference evidence="1" key="1">
    <citation type="submission" date="2021-06" db="EMBL/GenBank/DDBJ databases">
        <authorList>
            <person name="Kallberg Y."/>
            <person name="Tangrot J."/>
            <person name="Rosling A."/>
        </authorList>
    </citation>
    <scope>NUCLEOTIDE SEQUENCE</scope>
    <source>
        <strain evidence="1">MA461A</strain>
    </source>
</reference>
<evidence type="ECO:0000313" key="1">
    <source>
        <dbReference type="EMBL" id="CAG8824070.1"/>
    </source>
</evidence>
<organism evidence="1 2">
    <name type="scientific">Racocetra persica</name>
    <dbReference type="NCBI Taxonomy" id="160502"/>
    <lineage>
        <taxon>Eukaryota</taxon>
        <taxon>Fungi</taxon>
        <taxon>Fungi incertae sedis</taxon>
        <taxon>Mucoromycota</taxon>
        <taxon>Glomeromycotina</taxon>
        <taxon>Glomeromycetes</taxon>
        <taxon>Diversisporales</taxon>
        <taxon>Gigasporaceae</taxon>
        <taxon>Racocetra</taxon>
    </lineage>
</organism>
<name>A0ACA9S494_9GLOM</name>
<dbReference type="EMBL" id="CAJVQC010088393">
    <property type="protein sequence ID" value="CAG8824070.1"/>
    <property type="molecule type" value="Genomic_DNA"/>
</dbReference>
<keyword evidence="2" id="KW-1185">Reference proteome</keyword>
<gene>
    <name evidence="1" type="ORF">RPERSI_LOCUS26161</name>
</gene>
<sequence>MQIDALPGPLLHYVTQMRDINRKLNDRHSYEILNFYSEQHKMIRQDKYFIILMDK</sequence>
<proteinExistence type="predicted"/>
<protein>
    <submittedName>
        <fullName evidence="1">36882_t:CDS:1</fullName>
    </submittedName>
</protein>
<dbReference type="Proteomes" id="UP000789920">
    <property type="component" value="Unassembled WGS sequence"/>
</dbReference>
<evidence type="ECO:0000313" key="2">
    <source>
        <dbReference type="Proteomes" id="UP000789920"/>
    </source>
</evidence>
<feature type="non-terminal residue" evidence="1">
    <location>
        <position position="55"/>
    </location>
</feature>
<comment type="caution">
    <text evidence="1">The sequence shown here is derived from an EMBL/GenBank/DDBJ whole genome shotgun (WGS) entry which is preliminary data.</text>
</comment>
<accession>A0ACA9S494</accession>